<proteinExistence type="predicted"/>
<gene>
    <name evidence="1" type="ORF">RN001_006955</name>
</gene>
<dbReference type="EMBL" id="JARPUR010000002">
    <property type="protein sequence ID" value="KAK4883636.1"/>
    <property type="molecule type" value="Genomic_DNA"/>
</dbReference>
<keyword evidence="2" id="KW-1185">Reference proteome</keyword>
<dbReference type="AlphaFoldDB" id="A0AAN7SBR9"/>
<reference evidence="2" key="1">
    <citation type="submission" date="2023-01" db="EMBL/GenBank/DDBJ databases">
        <title>Key to firefly adult light organ development and bioluminescence: homeobox transcription factors regulate luciferase expression and transportation to peroxisome.</title>
        <authorList>
            <person name="Fu X."/>
        </authorList>
    </citation>
    <scope>NUCLEOTIDE SEQUENCE [LARGE SCALE GENOMIC DNA]</scope>
</reference>
<accession>A0AAN7SBR9</accession>
<sequence>MNPSKIIDSIDSKVLEMNVDSSMYRKERELIKLQQLYNDQEQQVKNSAMLQKLGTIQESFQVFNDIAKTQISFCIDTDVDLPYYQIPRENAKDLVHFKDYIFSFCSETKDNDEVICSGVEENVTNSATSIRDNKELLHTYKLLRKNCNFLVGNSDKIQ</sequence>
<organism evidence="1 2">
    <name type="scientific">Aquatica leii</name>
    <dbReference type="NCBI Taxonomy" id="1421715"/>
    <lineage>
        <taxon>Eukaryota</taxon>
        <taxon>Metazoa</taxon>
        <taxon>Ecdysozoa</taxon>
        <taxon>Arthropoda</taxon>
        <taxon>Hexapoda</taxon>
        <taxon>Insecta</taxon>
        <taxon>Pterygota</taxon>
        <taxon>Neoptera</taxon>
        <taxon>Endopterygota</taxon>
        <taxon>Coleoptera</taxon>
        <taxon>Polyphaga</taxon>
        <taxon>Elateriformia</taxon>
        <taxon>Elateroidea</taxon>
        <taxon>Lampyridae</taxon>
        <taxon>Luciolinae</taxon>
        <taxon>Aquatica</taxon>
    </lineage>
</organism>
<dbReference type="Proteomes" id="UP001353858">
    <property type="component" value="Unassembled WGS sequence"/>
</dbReference>
<comment type="caution">
    <text evidence="1">The sequence shown here is derived from an EMBL/GenBank/DDBJ whole genome shotgun (WGS) entry which is preliminary data.</text>
</comment>
<evidence type="ECO:0000313" key="1">
    <source>
        <dbReference type="EMBL" id="KAK4883636.1"/>
    </source>
</evidence>
<name>A0AAN7SBR9_9COLE</name>
<evidence type="ECO:0000313" key="2">
    <source>
        <dbReference type="Proteomes" id="UP001353858"/>
    </source>
</evidence>
<protein>
    <submittedName>
        <fullName evidence="1">Uncharacterized protein</fullName>
    </submittedName>
</protein>